<comment type="similarity">
    <text evidence="12">Belongs to the helicase family. PriA subfamily.</text>
</comment>
<keyword evidence="10 12" id="KW-0413">Isomerase</keyword>
<dbReference type="InterPro" id="IPR027417">
    <property type="entry name" value="P-loop_NTPase"/>
</dbReference>
<dbReference type="OrthoDB" id="9759544at2"/>
<dbReference type="SMART" id="SM00487">
    <property type="entry name" value="DEXDc"/>
    <property type="match status" value="1"/>
</dbReference>
<comment type="catalytic activity">
    <reaction evidence="12">
        <text>Couples ATP hydrolysis with the unwinding of duplex DNA by translocating in the 3'-5' direction.</text>
        <dbReference type="EC" id="5.6.2.4"/>
    </reaction>
</comment>
<feature type="domain" description="Helicase C-terminal" evidence="14">
    <location>
        <begin position="484"/>
        <end position="651"/>
    </location>
</feature>
<dbReference type="GO" id="GO:0006310">
    <property type="term" value="P:DNA recombination"/>
    <property type="evidence" value="ECO:0007669"/>
    <property type="project" value="InterPro"/>
</dbReference>
<accession>A0A4P8IGU0</accession>
<evidence type="ECO:0000256" key="3">
    <source>
        <dbReference type="ARBA" id="ARBA00022723"/>
    </source>
</evidence>
<keyword evidence="2 12" id="KW-0235">DNA replication</keyword>
<evidence type="ECO:0000256" key="4">
    <source>
        <dbReference type="ARBA" id="ARBA00022741"/>
    </source>
</evidence>
<reference evidence="15 16" key="1">
    <citation type="submission" date="2019-05" db="EMBL/GenBank/DDBJ databases">
        <title>Complete genome sequencing of Anaerostipes rhamnosivorans.</title>
        <authorList>
            <person name="Bui T.P.N."/>
            <person name="de Vos W.M."/>
        </authorList>
    </citation>
    <scope>NUCLEOTIDE SEQUENCE [LARGE SCALE GENOMIC DNA]</scope>
    <source>
        <strain evidence="15 16">1y2</strain>
    </source>
</reference>
<evidence type="ECO:0000256" key="12">
    <source>
        <dbReference type="HAMAP-Rule" id="MF_00983"/>
    </source>
</evidence>
<feature type="binding site" evidence="12">
    <location>
        <position position="462"/>
    </location>
    <ligand>
        <name>Zn(2+)</name>
        <dbReference type="ChEBI" id="CHEBI:29105"/>
        <label>2</label>
    </ligand>
</feature>
<dbReference type="InterPro" id="IPR040498">
    <property type="entry name" value="PriA_CRR"/>
</dbReference>
<dbReference type="GO" id="GO:0006270">
    <property type="term" value="P:DNA replication initiation"/>
    <property type="evidence" value="ECO:0007669"/>
    <property type="project" value="TreeGrafter"/>
</dbReference>
<comment type="cofactor">
    <cofactor evidence="12">
        <name>Zn(2+)</name>
        <dbReference type="ChEBI" id="CHEBI:29105"/>
    </cofactor>
    <text evidence="12">Binds 2 zinc ions per subunit.</text>
</comment>
<dbReference type="CDD" id="cd17929">
    <property type="entry name" value="DEXHc_priA"/>
    <property type="match status" value="1"/>
</dbReference>
<dbReference type="Proteomes" id="UP000298653">
    <property type="component" value="Chromosome"/>
</dbReference>
<dbReference type="EC" id="5.6.2.4" evidence="12"/>
<keyword evidence="1 12" id="KW-0639">Primosome</keyword>
<dbReference type="Pfam" id="PF18074">
    <property type="entry name" value="PriA_C"/>
    <property type="match status" value="1"/>
</dbReference>
<comment type="subunit">
    <text evidence="12">Component of the replication restart primosome.</text>
</comment>
<keyword evidence="5 12" id="KW-0378">Hydrolase</keyword>
<dbReference type="FunFam" id="3.40.50.300:FF:000489">
    <property type="entry name" value="Primosome assembly protein PriA"/>
    <property type="match status" value="1"/>
</dbReference>
<sequence length="741" mass="84959">MGTLYADIIINISHEALDRVFQYRVPFSLCDQIRVGQSVRVPFGAGNREQRGYVVRLSDRADYDPKKIKEILSIEEDSVDAESRMIQLAYWIRENYGSTMIQALKTVLPVQDKMKQKEKKTVKLLLSMEHAPAQLDEYFGKHYVAKARLLAALMDHQELTWESVIKNLKIPRTTVEGMEKDGIIRVQREQFYRNPNPKGLQIEEPLPLNEDQERLIREFKEDYALGERKTYLLHGVTGSGKTEVYLAAIEEAVRMGKQAIVLIPEIALTYQTVCRFTKRFGERVSILNSRLSKGEKYDQWLRAKNGEIDIIIGPRSALFVPFPNLGLIIIDEEHEGSYKSEQTPKYHAREVALQKAEMEDAAVILGSATPSLESYQKALDGEYRLWTLKQRAKEAVLPDVYIEDLREELKQGNRSMFSRRLYGLIEDRLQKKEQIMLFLNRRGYAGFVSCRSCGTVMQCPHCDVSLTYHRDGKLRCHYCGYEEIMPEACPECKSPFIGTFGLGTQKVEAAIKREFPEARVLRMDMDTTKRKHSHEKILKSFSDGEADILVGTQMIVKGHDFADVTLVGILAADLSLHANDFRAAERTFQLLTQAAGRAGRGEKAGEVVIQTYSPEHYCIVTAAGQDYEEFYQQEIAYRTMLCYPPVWQMLTVLLAGPDEEVCRQTAQRLGRVIKNSGIRVIGPGEASLSKVNDIYRQVLYVKEKDYQQLVRVKERLELWIDRQELPKDLHITFDFNPMSSY</sequence>
<dbReference type="Pfam" id="PF00271">
    <property type="entry name" value="Helicase_C"/>
    <property type="match status" value="1"/>
</dbReference>
<dbReference type="Pfam" id="PF00270">
    <property type="entry name" value="DEAD"/>
    <property type="match status" value="1"/>
</dbReference>
<dbReference type="KEGG" id="arf:AR1Y2_2553"/>
<evidence type="ECO:0000313" key="15">
    <source>
        <dbReference type="EMBL" id="QCP36007.1"/>
    </source>
</evidence>
<dbReference type="Gene3D" id="3.40.1440.60">
    <property type="entry name" value="PriA, 3(prime) DNA-binding domain"/>
    <property type="match status" value="1"/>
</dbReference>
<dbReference type="GO" id="GO:0005524">
    <property type="term" value="F:ATP binding"/>
    <property type="evidence" value="ECO:0007669"/>
    <property type="project" value="UniProtKB-UniRule"/>
</dbReference>
<keyword evidence="9 12" id="KW-0238">DNA-binding</keyword>
<evidence type="ECO:0000256" key="1">
    <source>
        <dbReference type="ARBA" id="ARBA00022515"/>
    </source>
</evidence>
<dbReference type="GO" id="GO:0003677">
    <property type="term" value="F:DNA binding"/>
    <property type="evidence" value="ECO:0007669"/>
    <property type="project" value="UniProtKB-UniRule"/>
</dbReference>
<evidence type="ECO:0000256" key="2">
    <source>
        <dbReference type="ARBA" id="ARBA00022705"/>
    </source>
</evidence>
<keyword evidence="6 12" id="KW-0347">Helicase</keyword>
<evidence type="ECO:0000313" key="16">
    <source>
        <dbReference type="Proteomes" id="UP000298653"/>
    </source>
</evidence>
<feature type="binding site" evidence="12">
    <location>
        <position position="453"/>
    </location>
    <ligand>
        <name>Zn(2+)</name>
        <dbReference type="ChEBI" id="CHEBI:29105"/>
        <label>1</label>
    </ligand>
</feature>
<keyword evidence="16" id="KW-1185">Reference proteome</keyword>
<dbReference type="PANTHER" id="PTHR30580:SF0">
    <property type="entry name" value="PRIMOSOMAL PROTEIN N"/>
    <property type="match status" value="1"/>
</dbReference>
<dbReference type="InterPro" id="IPR041236">
    <property type="entry name" value="PriA_C"/>
</dbReference>
<feature type="binding site" evidence="12">
    <location>
        <position position="476"/>
    </location>
    <ligand>
        <name>Zn(2+)</name>
        <dbReference type="ChEBI" id="CHEBI:29105"/>
        <label>2</label>
    </ligand>
</feature>
<evidence type="ECO:0000259" key="14">
    <source>
        <dbReference type="PROSITE" id="PS51194"/>
    </source>
</evidence>
<evidence type="ECO:0000256" key="10">
    <source>
        <dbReference type="ARBA" id="ARBA00023235"/>
    </source>
</evidence>
<comment type="catalytic activity">
    <reaction evidence="11 12">
        <text>ATP + H2O = ADP + phosphate + H(+)</text>
        <dbReference type="Rhea" id="RHEA:13065"/>
        <dbReference type="ChEBI" id="CHEBI:15377"/>
        <dbReference type="ChEBI" id="CHEBI:15378"/>
        <dbReference type="ChEBI" id="CHEBI:30616"/>
        <dbReference type="ChEBI" id="CHEBI:43474"/>
        <dbReference type="ChEBI" id="CHEBI:456216"/>
        <dbReference type="EC" id="5.6.2.4"/>
    </reaction>
</comment>
<evidence type="ECO:0000256" key="9">
    <source>
        <dbReference type="ARBA" id="ARBA00023125"/>
    </source>
</evidence>
<dbReference type="GO" id="GO:0006302">
    <property type="term" value="P:double-strand break repair"/>
    <property type="evidence" value="ECO:0007669"/>
    <property type="project" value="InterPro"/>
</dbReference>
<dbReference type="InterPro" id="IPR005259">
    <property type="entry name" value="PriA"/>
</dbReference>
<dbReference type="AlphaFoldDB" id="A0A4P8IGU0"/>
<feature type="binding site" evidence="12">
    <location>
        <position position="479"/>
    </location>
    <ligand>
        <name>Zn(2+)</name>
        <dbReference type="ChEBI" id="CHEBI:29105"/>
        <label>2</label>
    </ligand>
</feature>
<evidence type="ECO:0000256" key="7">
    <source>
        <dbReference type="ARBA" id="ARBA00022833"/>
    </source>
</evidence>
<feature type="binding site" evidence="12">
    <location>
        <position position="489"/>
    </location>
    <ligand>
        <name>Zn(2+)</name>
        <dbReference type="ChEBI" id="CHEBI:29105"/>
        <label>1</label>
    </ligand>
</feature>
<dbReference type="GO" id="GO:0016887">
    <property type="term" value="F:ATP hydrolysis activity"/>
    <property type="evidence" value="ECO:0007669"/>
    <property type="project" value="RHEA"/>
</dbReference>
<dbReference type="CDD" id="cd18804">
    <property type="entry name" value="SF2_C_priA"/>
    <property type="match status" value="1"/>
</dbReference>
<evidence type="ECO:0000256" key="5">
    <source>
        <dbReference type="ARBA" id="ARBA00022801"/>
    </source>
</evidence>
<feature type="binding site" evidence="12">
    <location>
        <position position="492"/>
    </location>
    <ligand>
        <name>Zn(2+)</name>
        <dbReference type="ChEBI" id="CHEBI:29105"/>
        <label>1</label>
    </ligand>
</feature>
<evidence type="ECO:0000256" key="8">
    <source>
        <dbReference type="ARBA" id="ARBA00022840"/>
    </source>
</evidence>
<dbReference type="Gene3D" id="3.40.50.300">
    <property type="entry name" value="P-loop containing nucleotide triphosphate hydrolases"/>
    <property type="match status" value="2"/>
</dbReference>
<dbReference type="InterPro" id="IPR042115">
    <property type="entry name" value="PriA_3primeBD_sf"/>
</dbReference>
<dbReference type="PROSITE" id="PS51192">
    <property type="entry name" value="HELICASE_ATP_BIND_1"/>
    <property type="match status" value="1"/>
</dbReference>
<dbReference type="InterPro" id="IPR041222">
    <property type="entry name" value="PriA_3primeBD"/>
</dbReference>
<dbReference type="GO" id="GO:0006269">
    <property type="term" value="P:DNA replication, synthesis of primer"/>
    <property type="evidence" value="ECO:0007669"/>
    <property type="project" value="UniProtKB-KW"/>
</dbReference>
<proteinExistence type="inferred from homology"/>
<keyword evidence="8 12" id="KW-0067">ATP-binding</keyword>
<protein>
    <recommendedName>
        <fullName evidence="12">Replication restart protein PriA</fullName>
    </recommendedName>
    <alternativeName>
        <fullName evidence="12">ATP-dependent DNA helicase PriA</fullName>
        <ecNumber evidence="12">5.6.2.4</ecNumber>
    </alternativeName>
    <alternativeName>
        <fullName evidence="12">DNA 3'-5' helicase PriA</fullName>
    </alternativeName>
</protein>
<organism evidence="15 16">
    <name type="scientific">Anaerostipes rhamnosivorans</name>
    <dbReference type="NCBI Taxonomy" id="1229621"/>
    <lineage>
        <taxon>Bacteria</taxon>
        <taxon>Bacillati</taxon>
        <taxon>Bacillota</taxon>
        <taxon>Clostridia</taxon>
        <taxon>Lachnospirales</taxon>
        <taxon>Lachnospiraceae</taxon>
        <taxon>Anaerostipes</taxon>
    </lineage>
</organism>
<dbReference type="Pfam" id="PF17764">
    <property type="entry name" value="PriA_3primeBD"/>
    <property type="match status" value="1"/>
</dbReference>
<keyword evidence="3 12" id="KW-0479">Metal-binding</keyword>
<name>A0A4P8IGU0_9FIRM</name>
<feature type="binding site" evidence="12">
    <location>
        <position position="450"/>
    </location>
    <ligand>
        <name>Zn(2+)</name>
        <dbReference type="ChEBI" id="CHEBI:29105"/>
        <label>1</label>
    </ligand>
</feature>
<dbReference type="GO" id="GO:1990077">
    <property type="term" value="C:primosome complex"/>
    <property type="evidence" value="ECO:0007669"/>
    <property type="project" value="UniProtKB-UniRule"/>
</dbReference>
<dbReference type="SMART" id="SM00490">
    <property type="entry name" value="HELICc"/>
    <property type="match status" value="1"/>
</dbReference>
<dbReference type="EMBL" id="CP040058">
    <property type="protein sequence ID" value="QCP36007.1"/>
    <property type="molecule type" value="Genomic_DNA"/>
</dbReference>
<dbReference type="GO" id="GO:0008270">
    <property type="term" value="F:zinc ion binding"/>
    <property type="evidence" value="ECO:0007669"/>
    <property type="project" value="UniProtKB-UniRule"/>
</dbReference>
<dbReference type="InterPro" id="IPR001650">
    <property type="entry name" value="Helicase_C-like"/>
</dbReference>
<dbReference type="PROSITE" id="PS51194">
    <property type="entry name" value="HELICASE_CTER"/>
    <property type="match status" value="1"/>
</dbReference>
<dbReference type="PANTHER" id="PTHR30580">
    <property type="entry name" value="PRIMOSOMAL PROTEIN N"/>
    <property type="match status" value="1"/>
</dbReference>
<gene>
    <name evidence="12" type="primary">priA</name>
    <name evidence="15" type="ORF">AR1Y2_2553</name>
</gene>
<evidence type="ECO:0000256" key="6">
    <source>
        <dbReference type="ARBA" id="ARBA00022806"/>
    </source>
</evidence>
<keyword evidence="7 12" id="KW-0862">Zinc</keyword>
<dbReference type="InterPro" id="IPR014001">
    <property type="entry name" value="Helicase_ATP-bd"/>
</dbReference>
<dbReference type="NCBIfam" id="TIGR00595">
    <property type="entry name" value="priA"/>
    <property type="match status" value="1"/>
</dbReference>
<evidence type="ECO:0000259" key="13">
    <source>
        <dbReference type="PROSITE" id="PS51192"/>
    </source>
</evidence>
<dbReference type="RefSeq" id="WP_137329295.1">
    <property type="nucleotide sequence ID" value="NZ_CP040058.1"/>
</dbReference>
<feature type="domain" description="Helicase ATP-binding" evidence="13">
    <location>
        <begin position="222"/>
        <end position="388"/>
    </location>
</feature>
<dbReference type="HAMAP" id="MF_00983">
    <property type="entry name" value="PriA"/>
    <property type="match status" value="1"/>
</dbReference>
<dbReference type="GO" id="GO:0043138">
    <property type="term" value="F:3'-5' DNA helicase activity"/>
    <property type="evidence" value="ECO:0007669"/>
    <property type="project" value="UniProtKB-EC"/>
</dbReference>
<dbReference type="InterPro" id="IPR011545">
    <property type="entry name" value="DEAD/DEAH_box_helicase_dom"/>
</dbReference>
<keyword evidence="4 12" id="KW-0547">Nucleotide-binding</keyword>
<dbReference type="Pfam" id="PF18319">
    <property type="entry name" value="Zn_ribbon_PriA"/>
    <property type="match status" value="1"/>
</dbReference>
<dbReference type="SUPFAM" id="SSF52540">
    <property type="entry name" value="P-loop containing nucleoside triphosphate hydrolases"/>
    <property type="match status" value="2"/>
</dbReference>
<comment type="function">
    <text evidence="12">Initiates the restart of stalled replication forks, which reloads the replicative helicase on sites other than the origin of replication. Recognizes and binds to abandoned replication forks and remodels them to uncover a helicase loading site. Promotes assembly of the primosome at these replication forks.</text>
</comment>
<evidence type="ECO:0000256" key="11">
    <source>
        <dbReference type="ARBA" id="ARBA00048988"/>
    </source>
</evidence>
<feature type="binding site" evidence="12">
    <location>
        <position position="459"/>
    </location>
    <ligand>
        <name>Zn(2+)</name>
        <dbReference type="ChEBI" id="CHEBI:29105"/>
        <label>2</label>
    </ligand>
</feature>